<protein>
    <submittedName>
        <fullName evidence="9">Absent from olfactores homeobox</fullName>
    </submittedName>
    <submittedName>
        <fullName evidence="11">T-cell leukemia homeobox protein 3-like</fullName>
    </submittedName>
</protein>
<dbReference type="RefSeq" id="XP_035700215.1">
    <property type="nucleotide sequence ID" value="XM_035844322.1"/>
</dbReference>
<keyword evidence="10" id="KW-1185">Reference proteome</keyword>
<dbReference type="InterPro" id="IPR001356">
    <property type="entry name" value="HD"/>
</dbReference>
<evidence type="ECO:0000256" key="3">
    <source>
        <dbReference type="ARBA" id="ARBA00023155"/>
    </source>
</evidence>
<dbReference type="Proteomes" id="UP000001554">
    <property type="component" value="Chromosome 16"/>
</dbReference>
<gene>
    <name evidence="9" type="primary">Abox1</name>
    <name evidence="11" type="synonym">LOC118432708</name>
    <name evidence="9" type="ORF">BRAFLDRAFT_290476</name>
</gene>
<proteinExistence type="predicted"/>
<keyword evidence="3 5" id="KW-0371">Homeobox</keyword>
<evidence type="ECO:0000256" key="6">
    <source>
        <dbReference type="RuleBase" id="RU000682"/>
    </source>
</evidence>
<dbReference type="PRINTS" id="PR00024">
    <property type="entry name" value="HOMEOBOX"/>
</dbReference>
<dbReference type="InterPro" id="IPR050848">
    <property type="entry name" value="Homeobox_TF"/>
</dbReference>
<evidence type="ECO:0000256" key="1">
    <source>
        <dbReference type="ARBA" id="ARBA00004123"/>
    </source>
</evidence>
<reference evidence="11" key="3">
    <citation type="submission" date="2025-04" db="UniProtKB">
        <authorList>
            <consortium name="RefSeq"/>
        </authorList>
    </citation>
    <scope>IDENTIFICATION</scope>
    <source>
        <strain evidence="11">S238N-H82</strain>
        <tissue evidence="11">Testes</tissue>
    </source>
</reference>
<organism evidence="9">
    <name type="scientific">Branchiostoma floridae</name>
    <name type="common">Florida lancelet</name>
    <name type="synonym">Amphioxus</name>
    <dbReference type="NCBI Taxonomy" id="7739"/>
    <lineage>
        <taxon>Eukaryota</taxon>
        <taxon>Metazoa</taxon>
        <taxon>Chordata</taxon>
        <taxon>Cephalochordata</taxon>
        <taxon>Leptocardii</taxon>
        <taxon>Amphioxiformes</taxon>
        <taxon>Branchiostomatidae</taxon>
        <taxon>Branchiostoma</taxon>
    </lineage>
</organism>
<keyword evidence="4 5" id="KW-0539">Nucleus</keyword>
<dbReference type="GO" id="GO:0000981">
    <property type="term" value="F:DNA-binding transcription factor activity, RNA polymerase II-specific"/>
    <property type="evidence" value="ECO:0007669"/>
    <property type="project" value="InterPro"/>
</dbReference>
<dbReference type="GO" id="GO:0003677">
    <property type="term" value="F:DNA binding"/>
    <property type="evidence" value="ECO:0007669"/>
    <property type="project" value="UniProtKB-UniRule"/>
</dbReference>
<evidence type="ECO:0000313" key="11">
    <source>
        <dbReference type="RefSeq" id="XP_035700215.1"/>
    </source>
</evidence>
<dbReference type="SMART" id="SM00389">
    <property type="entry name" value="HOX"/>
    <property type="match status" value="1"/>
</dbReference>
<reference evidence="10" key="2">
    <citation type="journal article" date="2020" name="Nat. Ecol. Evol.">
        <title>Deeply conserved synteny resolves early events in vertebrate evolution.</title>
        <authorList>
            <person name="Simakov O."/>
            <person name="Marletaz F."/>
            <person name="Yue J.X."/>
            <person name="O'Connell B."/>
            <person name="Jenkins J."/>
            <person name="Brandt A."/>
            <person name="Calef R."/>
            <person name="Tung C.H."/>
            <person name="Huang T.K."/>
            <person name="Schmutz J."/>
            <person name="Satoh N."/>
            <person name="Yu J.K."/>
            <person name="Putnam N.H."/>
            <person name="Green R.E."/>
            <person name="Rokhsar D.S."/>
        </authorList>
    </citation>
    <scope>NUCLEOTIDE SEQUENCE [LARGE SCALE GENOMIC DNA]</scope>
    <source>
        <strain evidence="10">S238N-H82</strain>
    </source>
</reference>
<comment type="subcellular location">
    <subcellularLocation>
        <location evidence="1 5 6">Nucleus</location>
    </subcellularLocation>
</comment>
<feature type="domain" description="Homeobox" evidence="8">
    <location>
        <begin position="138"/>
        <end position="198"/>
    </location>
</feature>
<dbReference type="InParanoid" id="C3YL06"/>
<evidence type="ECO:0000313" key="9">
    <source>
        <dbReference type="EMBL" id="EEN58997.1"/>
    </source>
</evidence>
<dbReference type="AlphaFoldDB" id="C3YL06"/>
<feature type="DNA-binding region" description="Homeobox" evidence="5">
    <location>
        <begin position="140"/>
        <end position="199"/>
    </location>
</feature>
<dbReference type="Pfam" id="PF00046">
    <property type="entry name" value="Homeodomain"/>
    <property type="match status" value="1"/>
</dbReference>
<dbReference type="CDD" id="cd00086">
    <property type="entry name" value="homeodomain"/>
    <property type="match status" value="1"/>
</dbReference>
<accession>C3YL06</accession>
<evidence type="ECO:0000256" key="7">
    <source>
        <dbReference type="SAM" id="MobiDB-lite"/>
    </source>
</evidence>
<dbReference type="KEGG" id="bfo:118432708"/>
<evidence type="ECO:0000256" key="5">
    <source>
        <dbReference type="PROSITE-ProRule" id="PRU00108"/>
    </source>
</evidence>
<sequence>MEQARADDIAPAPEDLGQGSRSSLPFSIENILGSTPGDNRSRVENFTATKNHSHWIHGIPHGPLYQDSHDHRTVYELPGGVGRALPPSVPVGRLAWMTQVFNGNNIPFHSTGQPLAMTLAAGKAILPSMHRPRKRKLPLDRKPRQAYSSRQLERLEEEFKKDKYLSVSKRVELAESLELTEIQVKTWFQNRRTKWKKQTAARMRMLHQQDAAILPASSVPHDVIRYHGYTSCHTLPSFPNFSAHEPFLFPNPATVQHIISYNREAAM</sequence>
<keyword evidence="2 5" id="KW-0238">DNA-binding</keyword>
<dbReference type="PROSITE" id="PS00027">
    <property type="entry name" value="HOMEOBOX_1"/>
    <property type="match status" value="1"/>
</dbReference>
<dbReference type="SUPFAM" id="SSF46689">
    <property type="entry name" value="Homeodomain-like"/>
    <property type="match status" value="1"/>
</dbReference>
<dbReference type="InterPro" id="IPR009057">
    <property type="entry name" value="Homeodomain-like_sf"/>
</dbReference>
<dbReference type="GO" id="GO:0005634">
    <property type="term" value="C:nucleus"/>
    <property type="evidence" value="ECO:0007669"/>
    <property type="project" value="UniProtKB-SubCell"/>
</dbReference>
<dbReference type="OrthoDB" id="6159439at2759"/>
<evidence type="ECO:0000256" key="2">
    <source>
        <dbReference type="ARBA" id="ARBA00023125"/>
    </source>
</evidence>
<evidence type="ECO:0000259" key="8">
    <source>
        <dbReference type="PROSITE" id="PS50071"/>
    </source>
</evidence>
<dbReference type="InterPro" id="IPR017970">
    <property type="entry name" value="Homeobox_CS"/>
</dbReference>
<dbReference type="PANTHER" id="PTHR24333">
    <property type="entry name" value="HOMEO BOX HB9 LIKE A-RELATED"/>
    <property type="match status" value="1"/>
</dbReference>
<name>C3YL06_BRAFL</name>
<evidence type="ECO:0000313" key="10">
    <source>
        <dbReference type="Proteomes" id="UP000001554"/>
    </source>
</evidence>
<dbReference type="Gene3D" id="1.10.10.60">
    <property type="entry name" value="Homeodomain-like"/>
    <property type="match status" value="1"/>
</dbReference>
<dbReference type="PANTHER" id="PTHR24333:SF9">
    <property type="entry name" value="HOMEOBOX DOMAIN-CONTAINING PROTEIN"/>
    <property type="match status" value="1"/>
</dbReference>
<dbReference type="EMBL" id="GG666525">
    <property type="protein sequence ID" value="EEN58997.1"/>
    <property type="molecule type" value="Genomic_DNA"/>
</dbReference>
<evidence type="ECO:0000256" key="4">
    <source>
        <dbReference type="ARBA" id="ARBA00023242"/>
    </source>
</evidence>
<dbReference type="InterPro" id="IPR020479">
    <property type="entry name" value="HD_metazoa"/>
</dbReference>
<dbReference type="PROSITE" id="PS50071">
    <property type="entry name" value="HOMEOBOX_2"/>
    <property type="match status" value="1"/>
</dbReference>
<reference evidence="9" key="1">
    <citation type="journal article" date="2008" name="Nature">
        <title>The amphioxus genome and the evolution of the chordate karyotype.</title>
        <authorList>
            <consortium name="US DOE Joint Genome Institute (JGI-PGF)"/>
            <person name="Putnam N.H."/>
            <person name="Butts T."/>
            <person name="Ferrier D.E.K."/>
            <person name="Furlong R.F."/>
            <person name="Hellsten U."/>
            <person name="Kawashima T."/>
            <person name="Robinson-Rechavi M."/>
            <person name="Shoguchi E."/>
            <person name="Terry A."/>
            <person name="Yu J.-K."/>
            <person name="Benito-Gutierrez E.L."/>
            <person name="Dubchak I."/>
            <person name="Garcia-Fernandez J."/>
            <person name="Gibson-Brown J.J."/>
            <person name="Grigoriev I.V."/>
            <person name="Horton A.C."/>
            <person name="de Jong P.J."/>
            <person name="Jurka J."/>
            <person name="Kapitonov V.V."/>
            <person name="Kohara Y."/>
            <person name="Kuroki Y."/>
            <person name="Lindquist E."/>
            <person name="Lucas S."/>
            <person name="Osoegawa K."/>
            <person name="Pennacchio L.A."/>
            <person name="Salamov A.A."/>
            <person name="Satou Y."/>
            <person name="Sauka-Spengler T."/>
            <person name="Schmutz J."/>
            <person name="Shin-I T."/>
            <person name="Toyoda A."/>
            <person name="Bronner-Fraser M."/>
            <person name="Fujiyama A."/>
            <person name="Holland L.Z."/>
            <person name="Holland P.W.H."/>
            <person name="Satoh N."/>
            <person name="Rokhsar D.S."/>
        </authorList>
    </citation>
    <scope>NUCLEOTIDE SEQUENCE [LARGE SCALE GENOMIC DNA]</scope>
    <source>
        <strain evidence="9">S238N-H82</strain>
        <tissue evidence="9">Testes</tissue>
    </source>
</reference>
<feature type="region of interest" description="Disordered" evidence="7">
    <location>
        <begin position="1"/>
        <end position="24"/>
    </location>
</feature>
<dbReference type="eggNOG" id="KOG0488">
    <property type="taxonomic scope" value="Eukaryota"/>
</dbReference>